<dbReference type="PROSITE" id="PS50262">
    <property type="entry name" value="G_PROTEIN_RECEP_F1_2"/>
    <property type="match status" value="1"/>
</dbReference>
<dbReference type="SUPFAM" id="SSF81321">
    <property type="entry name" value="Family A G protein-coupled receptor-like"/>
    <property type="match status" value="1"/>
</dbReference>
<keyword evidence="5 13" id="KW-1133">Transmembrane helix</keyword>
<dbReference type="Pfam" id="PF00001">
    <property type="entry name" value="7tm_1"/>
    <property type="match status" value="1"/>
</dbReference>
<dbReference type="Gene3D" id="1.20.1070.10">
    <property type="entry name" value="Rhodopsin 7-helix transmembrane proteins"/>
    <property type="match status" value="1"/>
</dbReference>
<sequence>MWKSPKNGKISTILVINMSNMTRYLNLSKQYSLKEVNEDEQYIPYNERPETYIVPILFFLILVVGIAGNGVLIFMLLRNANMRNIPNTYVLSLAMGDLLVILTCVPFTSILYTIESWPWGLTVCKLSECVKDISIGVSVFTLTALSAERYYAIVNPIRRHIAGMSPKPLTILTVSLIWILASILAMPSVLFSHISSEAINGNYSITICNPFPKEFGPCYEKSIVLLKFLIYYAIPLCIISGFYLGMAHHLELSTRNIPGEQPGAPRQYEQIRARKKLGKIVVAFVIIFFICFLPYHIFMLWFHFYSASREAFNEFWHVFRIIGFCLSFINSCVNPIALYFISSTFRKKFNRYLCYCLPVARRVAIDQRFPRVRAEASILYETSFNSTYRRHTQESTSSILHFASDNKATSG</sequence>
<keyword evidence="6 12" id="KW-0297">G-protein coupled receptor</keyword>
<proteinExistence type="inferred from homology"/>
<keyword evidence="8" id="KW-1015">Disulfide bond</keyword>
<keyword evidence="7 13" id="KW-0472">Membrane</keyword>
<organism evidence="15 16">
    <name type="scientific">Ceratosolen solmsi marchali</name>
    <dbReference type="NCBI Taxonomy" id="326594"/>
    <lineage>
        <taxon>Eukaryota</taxon>
        <taxon>Metazoa</taxon>
        <taxon>Ecdysozoa</taxon>
        <taxon>Arthropoda</taxon>
        <taxon>Hexapoda</taxon>
        <taxon>Insecta</taxon>
        <taxon>Pterygota</taxon>
        <taxon>Neoptera</taxon>
        <taxon>Endopterygota</taxon>
        <taxon>Hymenoptera</taxon>
        <taxon>Apocrita</taxon>
        <taxon>Proctotrupomorpha</taxon>
        <taxon>Chalcidoidea</taxon>
        <taxon>Agaonidae</taxon>
        <taxon>Agaoninae</taxon>
        <taxon>Ceratosolen</taxon>
    </lineage>
</organism>
<evidence type="ECO:0000256" key="9">
    <source>
        <dbReference type="ARBA" id="ARBA00023170"/>
    </source>
</evidence>
<gene>
    <name evidence="16" type="primary">LOC105363939</name>
</gene>
<keyword evidence="9 12" id="KW-0675">Receptor</keyword>
<feature type="transmembrane region" description="Helical" evidence="13">
    <location>
        <begin position="133"/>
        <end position="151"/>
    </location>
</feature>
<evidence type="ECO:0000256" key="10">
    <source>
        <dbReference type="ARBA" id="ARBA00023180"/>
    </source>
</evidence>
<evidence type="ECO:0000313" key="16">
    <source>
        <dbReference type="RefSeq" id="XP_011500067.1"/>
    </source>
</evidence>
<evidence type="ECO:0000256" key="1">
    <source>
        <dbReference type="ARBA" id="ARBA00004651"/>
    </source>
</evidence>
<dbReference type="GeneID" id="105363939"/>
<feature type="transmembrane region" description="Helical" evidence="13">
    <location>
        <begin position="171"/>
        <end position="194"/>
    </location>
</feature>
<feature type="domain" description="G-protein coupled receptors family 1 profile" evidence="14">
    <location>
        <begin position="68"/>
        <end position="338"/>
    </location>
</feature>
<comment type="similarity">
    <text evidence="2 12">Belongs to the G-protein coupled receptor 1 family.</text>
</comment>
<dbReference type="PRINTS" id="PR00237">
    <property type="entry name" value="GPCRRHODOPSN"/>
</dbReference>
<evidence type="ECO:0000256" key="3">
    <source>
        <dbReference type="ARBA" id="ARBA00022475"/>
    </source>
</evidence>
<evidence type="ECO:0000256" key="7">
    <source>
        <dbReference type="ARBA" id="ARBA00023136"/>
    </source>
</evidence>
<evidence type="ECO:0000256" key="6">
    <source>
        <dbReference type="ARBA" id="ARBA00023040"/>
    </source>
</evidence>
<feature type="transmembrane region" description="Helical" evidence="13">
    <location>
        <begin position="280"/>
        <end position="305"/>
    </location>
</feature>
<name>A0AAJ6YL52_9HYME</name>
<evidence type="ECO:0000256" key="13">
    <source>
        <dbReference type="SAM" id="Phobius"/>
    </source>
</evidence>
<evidence type="ECO:0000313" key="15">
    <source>
        <dbReference type="Proteomes" id="UP000695007"/>
    </source>
</evidence>
<dbReference type="GO" id="GO:0005886">
    <property type="term" value="C:plasma membrane"/>
    <property type="evidence" value="ECO:0007669"/>
    <property type="project" value="UniProtKB-SubCell"/>
</dbReference>
<keyword evidence="15" id="KW-1185">Reference proteome</keyword>
<keyword evidence="10" id="KW-0325">Glycoprotein</keyword>
<keyword evidence="4 12" id="KW-0812">Transmembrane</keyword>
<keyword evidence="11 12" id="KW-0807">Transducer</keyword>
<evidence type="ECO:0000256" key="5">
    <source>
        <dbReference type="ARBA" id="ARBA00022989"/>
    </source>
</evidence>
<evidence type="ECO:0000256" key="4">
    <source>
        <dbReference type="ARBA" id="ARBA00022692"/>
    </source>
</evidence>
<feature type="transmembrane region" description="Helical" evidence="13">
    <location>
        <begin position="89"/>
        <end position="113"/>
    </location>
</feature>
<evidence type="ECO:0000256" key="12">
    <source>
        <dbReference type="RuleBase" id="RU000688"/>
    </source>
</evidence>
<dbReference type="RefSeq" id="XP_011500067.1">
    <property type="nucleotide sequence ID" value="XM_011501765.1"/>
</dbReference>
<dbReference type="InterPro" id="IPR000276">
    <property type="entry name" value="GPCR_Rhodpsn"/>
</dbReference>
<feature type="transmembrane region" description="Helical" evidence="13">
    <location>
        <begin position="52"/>
        <end position="77"/>
    </location>
</feature>
<evidence type="ECO:0000256" key="2">
    <source>
        <dbReference type="ARBA" id="ARBA00010663"/>
    </source>
</evidence>
<dbReference type="PANTHER" id="PTHR45695:SF26">
    <property type="entry name" value="NEUROPEPTIDE CCHAMIDE-1 RECEPTOR"/>
    <property type="match status" value="1"/>
</dbReference>
<dbReference type="KEGG" id="csol:105363939"/>
<feature type="transmembrane region" description="Helical" evidence="13">
    <location>
        <begin position="317"/>
        <end position="341"/>
    </location>
</feature>
<accession>A0AAJ6YL52</accession>
<dbReference type="InterPro" id="IPR017452">
    <property type="entry name" value="GPCR_Rhodpsn_7TM"/>
</dbReference>
<evidence type="ECO:0000256" key="11">
    <source>
        <dbReference type="ARBA" id="ARBA00023224"/>
    </source>
</evidence>
<dbReference type="PROSITE" id="PS00237">
    <property type="entry name" value="G_PROTEIN_RECEP_F1_1"/>
    <property type="match status" value="1"/>
</dbReference>
<dbReference type="AlphaFoldDB" id="A0AAJ6YL52"/>
<comment type="subcellular location">
    <subcellularLocation>
        <location evidence="1">Cell membrane</location>
        <topology evidence="1">Multi-pass membrane protein</topology>
    </subcellularLocation>
</comment>
<evidence type="ECO:0000259" key="14">
    <source>
        <dbReference type="PROSITE" id="PS50262"/>
    </source>
</evidence>
<dbReference type="InterPro" id="IPR001556">
    <property type="entry name" value="Bombsn_rcpt-like"/>
</dbReference>
<reference evidence="16" key="1">
    <citation type="submission" date="2025-08" db="UniProtKB">
        <authorList>
            <consortium name="RefSeq"/>
        </authorList>
    </citation>
    <scope>IDENTIFICATION</scope>
</reference>
<keyword evidence="3" id="KW-1003">Cell membrane</keyword>
<dbReference type="GO" id="GO:0008188">
    <property type="term" value="F:neuropeptide receptor activity"/>
    <property type="evidence" value="ECO:0007669"/>
    <property type="project" value="TreeGrafter"/>
</dbReference>
<dbReference type="PANTHER" id="PTHR45695">
    <property type="entry name" value="LEUCOKININ RECEPTOR-RELATED"/>
    <property type="match status" value="1"/>
</dbReference>
<feature type="transmembrane region" description="Helical" evidence="13">
    <location>
        <begin position="229"/>
        <end position="246"/>
    </location>
</feature>
<dbReference type="Proteomes" id="UP000695007">
    <property type="component" value="Unplaced"/>
</dbReference>
<protein>
    <submittedName>
        <fullName evidence="16">Neuromedin-B receptor-like</fullName>
    </submittedName>
</protein>
<dbReference type="CDD" id="cd15927">
    <property type="entry name" value="7tmA_Bombesin_R-like"/>
    <property type="match status" value="1"/>
</dbReference>
<dbReference type="PRINTS" id="PR00358">
    <property type="entry name" value="BOMBESINR"/>
</dbReference>
<evidence type="ECO:0000256" key="8">
    <source>
        <dbReference type="ARBA" id="ARBA00023157"/>
    </source>
</evidence>